<feature type="compositionally biased region" description="Low complexity" evidence="1">
    <location>
        <begin position="220"/>
        <end position="233"/>
    </location>
</feature>
<dbReference type="AlphaFoldDB" id="A0A1I4ESL1"/>
<dbReference type="Pfam" id="PF01551">
    <property type="entry name" value="Peptidase_M23"/>
    <property type="match status" value="1"/>
</dbReference>
<evidence type="ECO:0000259" key="2">
    <source>
        <dbReference type="PROSITE" id="PS51782"/>
    </source>
</evidence>
<dbReference type="RefSeq" id="WP_089857898.1">
    <property type="nucleotide sequence ID" value="NZ_FOTI01000001.1"/>
</dbReference>
<dbReference type="CDD" id="cd12797">
    <property type="entry name" value="M23_peptidase"/>
    <property type="match status" value="1"/>
</dbReference>
<dbReference type="InterPro" id="IPR002477">
    <property type="entry name" value="Peptidoglycan-bd-like"/>
</dbReference>
<dbReference type="CDD" id="cd00118">
    <property type="entry name" value="LysM"/>
    <property type="match status" value="3"/>
</dbReference>
<name>A0A1I4ESL1_9FIRM</name>
<evidence type="ECO:0000256" key="1">
    <source>
        <dbReference type="SAM" id="MobiDB-lite"/>
    </source>
</evidence>
<dbReference type="InterPro" id="IPR036365">
    <property type="entry name" value="PGBD-like_sf"/>
</dbReference>
<protein>
    <submittedName>
        <fullName evidence="3">Murein DD-endopeptidase MepM and murein hydrolase activator NlpD, contain LysM domain</fullName>
    </submittedName>
</protein>
<dbReference type="Gene3D" id="1.10.101.10">
    <property type="entry name" value="PGBD-like superfamily/PGBD"/>
    <property type="match status" value="1"/>
</dbReference>
<dbReference type="PANTHER" id="PTHR21666:SF270">
    <property type="entry name" value="MUREIN HYDROLASE ACTIVATOR ENVC"/>
    <property type="match status" value="1"/>
</dbReference>
<dbReference type="GO" id="GO:0004222">
    <property type="term" value="F:metalloendopeptidase activity"/>
    <property type="evidence" value="ECO:0007669"/>
    <property type="project" value="TreeGrafter"/>
</dbReference>
<dbReference type="STRING" id="29563.SAMN02983006_00059"/>
<evidence type="ECO:0000313" key="4">
    <source>
        <dbReference type="Proteomes" id="UP000199006"/>
    </source>
</evidence>
<dbReference type="Gene3D" id="2.70.70.10">
    <property type="entry name" value="Glucose Permease (Domain IIA)"/>
    <property type="match status" value="1"/>
</dbReference>
<keyword evidence="4" id="KW-1185">Reference proteome</keyword>
<dbReference type="Proteomes" id="UP000199006">
    <property type="component" value="Unassembled WGS sequence"/>
</dbReference>
<dbReference type="InterPro" id="IPR036779">
    <property type="entry name" value="LysM_dom_sf"/>
</dbReference>
<dbReference type="InterPro" id="IPR050570">
    <property type="entry name" value="Cell_wall_metabolism_enzyme"/>
</dbReference>
<feature type="domain" description="LysM" evidence="2">
    <location>
        <begin position="101"/>
        <end position="144"/>
    </location>
</feature>
<feature type="domain" description="LysM" evidence="2">
    <location>
        <begin position="241"/>
        <end position="284"/>
    </location>
</feature>
<sequence>MEKKHHLGIFILVITLLLTMLTPSALAFQVKLHDRGHNVIEVQKYLAGLGYRVSADGIFGKETEDMIKDFQQQNKLKVDGIVGETTFQLMKKLISEKVSYELYIVDKGDTLSGIAKSRGISVRAIKNFNHLGSSRIRVGQDLKIPRQESAQNVKTSSPEVTKVEKIYYKVKIGDTLSGIAAKRNLPVEEIMNANQMSSDFIKAGQEIVLPITNFKEKAVSSKNSASGSKQSNKASDKKEKVVYQVRRGDALSTIARMYGTDVDTIRRNNNIQGDKIFAGDKLIITNYSRGPFSLQKNSLSWPVRGRITSPFGWRKHPIKNKRLFHNGIDIAVPKGTSVTAAAAGKVTYSGWMNGFGYTVIIDHGQGIETLYGHNSRVLVKKGVTVQRGQKVALSGSTGLSTGPHLHFGVLKNEKPLNPMNFLP</sequence>
<dbReference type="SUPFAM" id="SSF47090">
    <property type="entry name" value="PGBD-like"/>
    <property type="match status" value="1"/>
</dbReference>
<keyword evidence="3" id="KW-0378">Hydrolase</keyword>
<dbReference type="SMART" id="SM00257">
    <property type="entry name" value="LysM"/>
    <property type="match status" value="3"/>
</dbReference>
<gene>
    <name evidence="3" type="ORF">SAMN02983006_00059</name>
</gene>
<accession>A0A1I4ESL1</accession>
<dbReference type="Pfam" id="PF01471">
    <property type="entry name" value="PG_binding_1"/>
    <property type="match status" value="1"/>
</dbReference>
<dbReference type="Gene3D" id="3.10.350.10">
    <property type="entry name" value="LysM domain"/>
    <property type="match status" value="3"/>
</dbReference>
<feature type="region of interest" description="Disordered" evidence="1">
    <location>
        <begin position="219"/>
        <end position="239"/>
    </location>
</feature>
<dbReference type="FunFam" id="2.70.70.10:FF:000006">
    <property type="entry name" value="M23 family peptidase"/>
    <property type="match status" value="1"/>
</dbReference>
<feature type="domain" description="LysM" evidence="2">
    <location>
        <begin position="166"/>
        <end position="209"/>
    </location>
</feature>
<dbReference type="EMBL" id="FOTI01000001">
    <property type="protein sequence ID" value="SFL07111.1"/>
    <property type="molecule type" value="Genomic_DNA"/>
</dbReference>
<dbReference type="PANTHER" id="PTHR21666">
    <property type="entry name" value="PEPTIDASE-RELATED"/>
    <property type="match status" value="1"/>
</dbReference>
<dbReference type="InterPro" id="IPR011055">
    <property type="entry name" value="Dup_hybrid_motif"/>
</dbReference>
<dbReference type="OrthoDB" id="9809488at2"/>
<dbReference type="Pfam" id="PF01476">
    <property type="entry name" value="LysM"/>
    <property type="match status" value="3"/>
</dbReference>
<dbReference type="InterPro" id="IPR036366">
    <property type="entry name" value="PGBDSf"/>
</dbReference>
<dbReference type="InterPro" id="IPR018392">
    <property type="entry name" value="LysM"/>
</dbReference>
<dbReference type="PROSITE" id="PS51782">
    <property type="entry name" value="LYSM"/>
    <property type="match status" value="3"/>
</dbReference>
<dbReference type="SUPFAM" id="SSF51261">
    <property type="entry name" value="Duplicated hybrid motif"/>
    <property type="match status" value="1"/>
</dbReference>
<dbReference type="SUPFAM" id="SSF54106">
    <property type="entry name" value="LysM domain"/>
    <property type="match status" value="1"/>
</dbReference>
<proteinExistence type="predicted"/>
<reference evidence="3 4" key="1">
    <citation type="submission" date="2016-10" db="EMBL/GenBank/DDBJ databases">
        <authorList>
            <person name="de Groot N.N."/>
        </authorList>
    </citation>
    <scope>NUCLEOTIDE SEQUENCE [LARGE SCALE GENOMIC DNA]</scope>
    <source>
        <strain evidence="3 4">ATCC 51327</strain>
    </source>
</reference>
<organism evidence="3 4">
    <name type="scientific">Halanaerobium salsuginis</name>
    <dbReference type="NCBI Taxonomy" id="29563"/>
    <lineage>
        <taxon>Bacteria</taxon>
        <taxon>Bacillati</taxon>
        <taxon>Bacillota</taxon>
        <taxon>Clostridia</taxon>
        <taxon>Halanaerobiales</taxon>
        <taxon>Halanaerobiaceae</taxon>
        <taxon>Halanaerobium</taxon>
    </lineage>
</organism>
<dbReference type="InterPro" id="IPR016047">
    <property type="entry name" value="M23ase_b-sheet_dom"/>
</dbReference>
<evidence type="ECO:0000313" key="3">
    <source>
        <dbReference type="EMBL" id="SFL07111.1"/>
    </source>
</evidence>